<keyword evidence="8 10" id="KW-1133">Transmembrane helix</keyword>
<dbReference type="EC" id="2.3.2.27" evidence="12"/>
<evidence type="ECO:0000256" key="7">
    <source>
        <dbReference type="ARBA" id="ARBA00022833"/>
    </source>
</evidence>
<sequence>MDKQQIIPTVDQRTSPVDTDQSTNFQLELSSCSSDDLLNTCRICRDETVRDSLISPCHCSGTLGKCHVQCLEEWLSKANKDSCEICGHVYHTVRLPRSFKEWLTNGQNRHERRYLVGDFACFLILSPFVIVSSYLCTQGAWHYMIVTDTWTGTGLITLSLFLWCIFGFWIIVTIRFHQKCWHEWRDRNHVVRLVKIERFDDVALDSQESDNRMETPV</sequence>
<organism evidence="12 13">
    <name type="scientific">Desmophyllum pertusum</name>
    <dbReference type="NCBI Taxonomy" id="174260"/>
    <lineage>
        <taxon>Eukaryota</taxon>
        <taxon>Metazoa</taxon>
        <taxon>Cnidaria</taxon>
        <taxon>Anthozoa</taxon>
        <taxon>Hexacorallia</taxon>
        <taxon>Scleractinia</taxon>
        <taxon>Caryophylliina</taxon>
        <taxon>Caryophylliidae</taxon>
        <taxon>Desmophyllum</taxon>
    </lineage>
</organism>
<evidence type="ECO:0000256" key="2">
    <source>
        <dbReference type="ARBA" id="ARBA00022679"/>
    </source>
</evidence>
<dbReference type="Proteomes" id="UP001163046">
    <property type="component" value="Unassembled WGS sequence"/>
</dbReference>
<dbReference type="GO" id="GO:0016020">
    <property type="term" value="C:membrane"/>
    <property type="evidence" value="ECO:0007669"/>
    <property type="project" value="UniProtKB-SubCell"/>
</dbReference>
<dbReference type="SUPFAM" id="SSF57850">
    <property type="entry name" value="RING/U-box"/>
    <property type="match status" value="1"/>
</dbReference>
<dbReference type="PANTHER" id="PTHR46065:SF3">
    <property type="entry name" value="FI20425P1"/>
    <property type="match status" value="1"/>
</dbReference>
<dbReference type="PROSITE" id="PS51292">
    <property type="entry name" value="ZF_RING_CH"/>
    <property type="match status" value="1"/>
</dbReference>
<dbReference type="PANTHER" id="PTHR46065">
    <property type="entry name" value="E3 UBIQUITIN-PROTEIN LIGASE MARCH 2/3 FAMILY MEMBER"/>
    <property type="match status" value="1"/>
</dbReference>
<evidence type="ECO:0000313" key="13">
    <source>
        <dbReference type="Proteomes" id="UP001163046"/>
    </source>
</evidence>
<keyword evidence="4" id="KW-0479">Metal-binding</keyword>
<keyword evidence="2 12" id="KW-0808">Transferase</keyword>
<dbReference type="GO" id="GO:0008270">
    <property type="term" value="F:zinc ion binding"/>
    <property type="evidence" value="ECO:0007669"/>
    <property type="project" value="UniProtKB-KW"/>
</dbReference>
<evidence type="ECO:0000256" key="5">
    <source>
        <dbReference type="ARBA" id="ARBA00022771"/>
    </source>
</evidence>
<evidence type="ECO:0000256" key="8">
    <source>
        <dbReference type="ARBA" id="ARBA00022989"/>
    </source>
</evidence>
<keyword evidence="3 10" id="KW-0812">Transmembrane</keyword>
<dbReference type="OrthoDB" id="273089at2759"/>
<gene>
    <name evidence="12" type="primary">MARCH2_2</name>
    <name evidence="12" type="ORF">OS493_035574</name>
</gene>
<dbReference type="Pfam" id="PF12906">
    <property type="entry name" value="RINGv"/>
    <property type="match status" value="1"/>
</dbReference>
<keyword evidence="9 10" id="KW-0472">Membrane</keyword>
<keyword evidence="7" id="KW-0862">Zinc</keyword>
<name>A0A9W9ZWH6_9CNID</name>
<dbReference type="InterPro" id="IPR011016">
    <property type="entry name" value="Znf_RING-CH"/>
</dbReference>
<evidence type="ECO:0000256" key="3">
    <source>
        <dbReference type="ARBA" id="ARBA00022692"/>
    </source>
</evidence>
<accession>A0A9W9ZWH6</accession>
<dbReference type="SMART" id="SM00744">
    <property type="entry name" value="RINGv"/>
    <property type="match status" value="1"/>
</dbReference>
<evidence type="ECO:0000256" key="10">
    <source>
        <dbReference type="SAM" id="Phobius"/>
    </source>
</evidence>
<keyword evidence="12" id="KW-0012">Acyltransferase</keyword>
<dbReference type="AlphaFoldDB" id="A0A9W9ZWH6"/>
<keyword evidence="5" id="KW-0863">Zinc-finger</keyword>
<protein>
    <submittedName>
        <fullName evidence="12">E3 ubiquitin-protein ligase march2</fullName>
        <ecNumber evidence="12">2.3.2.27</ecNumber>
    </submittedName>
</protein>
<evidence type="ECO:0000313" key="12">
    <source>
        <dbReference type="EMBL" id="KAJ7388790.1"/>
    </source>
</evidence>
<comment type="caution">
    <text evidence="12">The sequence shown here is derived from an EMBL/GenBank/DDBJ whole genome shotgun (WGS) entry which is preliminary data.</text>
</comment>
<dbReference type="Gene3D" id="3.30.40.10">
    <property type="entry name" value="Zinc/RING finger domain, C3HC4 (zinc finger)"/>
    <property type="match status" value="1"/>
</dbReference>
<dbReference type="GO" id="GO:0061630">
    <property type="term" value="F:ubiquitin protein ligase activity"/>
    <property type="evidence" value="ECO:0007669"/>
    <property type="project" value="UniProtKB-EC"/>
</dbReference>
<dbReference type="GO" id="GO:0016567">
    <property type="term" value="P:protein ubiquitination"/>
    <property type="evidence" value="ECO:0007669"/>
    <property type="project" value="TreeGrafter"/>
</dbReference>
<proteinExistence type="predicted"/>
<evidence type="ECO:0000256" key="9">
    <source>
        <dbReference type="ARBA" id="ARBA00023136"/>
    </source>
</evidence>
<feature type="transmembrane region" description="Helical" evidence="10">
    <location>
        <begin position="155"/>
        <end position="177"/>
    </location>
</feature>
<feature type="transmembrane region" description="Helical" evidence="10">
    <location>
        <begin position="114"/>
        <end position="135"/>
    </location>
</feature>
<comment type="subcellular location">
    <subcellularLocation>
        <location evidence="1">Membrane</location>
        <topology evidence="1">Multi-pass membrane protein</topology>
    </subcellularLocation>
</comment>
<dbReference type="EMBL" id="MU825450">
    <property type="protein sequence ID" value="KAJ7388790.1"/>
    <property type="molecule type" value="Genomic_DNA"/>
</dbReference>
<dbReference type="InterPro" id="IPR013083">
    <property type="entry name" value="Znf_RING/FYVE/PHD"/>
</dbReference>
<feature type="domain" description="RING-CH-type" evidence="11">
    <location>
        <begin position="33"/>
        <end position="93"/>
    </location>
</feature>
<keyword evidence="13" id="KW-1185">Reference proteome</keyword>
<reference evidence="12" key="1">
    <citation type="submission" date="2023-01" db="EMBL/GenBank/DDBJ databases">
        <title>Genome assembly of the deep-sea coral Lophelia pertusa.</title>
        <authorList>
            <person name="Herrera S."/>
            <person name="Cordes E."/>
        </authorList>
    </citation>
    <scope>NUCLEOTIDE SEQUENCE</scope>
    <source>
        <strain evidence="12">USNM1676648</strain>
        <tissue evidence="12">Polyp</tissue>
    </source>
</reference>
<evidence type="ECO:0000256" key="4">
    <source>
        <dbReference type="ARBA" id="ARBA00022723"/>
    </source>
</evidence>
<evidence type="ECO:0000259" key="11">
    <source>
        <dbReference type="PROSITE" id="PS51292"/>
    </source>
</evidence>
<evidence type="ECO:0000256" key="6">
    <source>
        <dbReference type="ARBA" id="ARBA00022786"/>
    </source>
</evidence>
<keyword evidence="6" id="KW-0833">Ubl conjugation pathway</keyword>
<evidence type="ECO:0000256" key="1">
    <source>
        <dbReference type="ARBA" id="ARBA00004141"/>
    </source>
</evidence>